<comment type="caution">
    <text evidence="1">The sequence shown here is derived from an EMBL/GenBank/DDBJ whole genome shotgun (WGS) entry which is preliminary data.</text>
</comment>
<accession>A0A3M7RCC3</accession>
<evidence type="ECO:0000313" key="2">
    <source>
        <dbReference type="Proteomes" id="UP000276133"/>
    </source>
</evidence>
<name>A0A3M7RCC3_BRAPC</name>
<evidence type="ECO:0000313" key="1">
    <source>
        <dbReference type="EMBL" id="RNA21054.1"/>
    </source>
</evidence>
<sequence length="166" mass="19984">MTMKLVKSNFLVELDFISSSDQRSVQKLCNKKKVKKFIDDHCDQTKKISKNFVVYLILFDEKKYTKISKSSFISTRSKPFEVEWKIEKNKVLPIRNENTKAPRKSIHRTFPNGTQAFLAPFFFYKKIFIFKLKLRVKKYYFSLYENFIYNKEKEKIVLLYDVNEQS</sequence>
<proteinExistence type="predicted"/>
<gene>
    <name evidence="1" type="ORF">BpHYR1_029625</name>
</gene>
<dbReference type="AlphaFoldDB" id="A0A3M7RCC3"/>
<dbReference type="EMBL" id="REGN01003743">
    <property type="protein sequence ID" value="RNA21054.1"/>
    <property type="molecule type" value="Genomic_DNA"/>
</dbReference>
<dbReference type="Proteomes" id="UP000276133">
    <property type="component" value="Unassembled WGS sequence"/>
</dbReference>
<keyword evidence="2" id="KW-1185">Reference proteome</keyword>
<protein>
    <submittedName>
        <fullName evidence="1">Uncharacterized protein</fullName>
    </submittedName>
</protein>
<organism evidence="1 2">
    <name type="scientific">Brachionus plicatilis</name>
    <name type="common">Marine rotifer</name>
    <name type="synonym">Brachionus muelleri</name>
    <dbReference type="NCBI Taxonomy" id="10195"/>
    <lineage>
        <taxon>Eukaryota</taxon>
        <taxon>Metazoa</taxon>
        <taxon>Spiralia</taxon>
        <taxon>Gnathifera</taxon>
        <taxon>Rotifera</taxon>
        <taxon>Eurotatoria</taxon>
        <taxon>Monogononta</taxon>
        <taxon>Pseudotrocha</taxon>
        <taxon>Ploima</taxon>
        <taxon>Brachionidae</taxon>
        <taxon>Brachionus</taxon>
    </lineage>
</organism>
<reference evidence="1 2" key="1">
    <citation type="journal article" date="2018" name="Sci. Rep.">
        <title>Genomic signatures of local adaptation to the degree of environmental predictability in rotifers.</title>
        <authorList>
            <person name="Franch-Gras L."/>
            <person name="Hahn C."/>
            <person name="Garcia-Roger E.M."/>
            <person name="Carmona M.J."/>
            <person name="Serra M."/>
            <person name="Gomez A."/>
        </authorList>
    </citation>
    <scope>NUCLEOTIDE SEQUENCE [LARGE SCALE GENOMIC DNA]</scope>
    <source>
        <strain evidence="1">HYR1</strain>
    </source>
</reference>